<dbReference type="EMBL" id="QXFZ01001524">
    <property type="protein sequence ID" value="KAE9089039.1"/>
    <property type="molecule type" value="Genomic_DNA"/>
</dbReference>
<feature type="compositionally biased region" description="Basic and acidic residues" evidence="1">
    <location>
        <begin position="8"/>
        <end position="18"/>
    </location>
</feature>
<dbReference type="Proteomes" id="UP000440732">
    <property type="component" value="Unassembled WGS sequence"/>
</dbReference>
<evidence type="ECO:0000313" key="12">
    <source>
        <dbReference type="Proteomes" id="UP000429523"/>
    </source>
</evidence>
<dbReference type="Proteomes" id="UP000441208">
    <property type="component" value="Unassembled WGS sequence"/>
</dbReference>
<evidence type="ECO:0000313" key="13">
    <source>
        <dbReference type="Proteomes" id="UP000433483"/>
    </source>
</evidence>
<evidence type="ECO:0000313" key="10">
    <source>
        <dbReference type="EMBL" id="KAE9276476.1"/>
    </source>
</evidence>
<proteinExistence type="predicted"/>
<dbReference type="EMBL" id="QXGC01003768">
    <property type="protein sequence ID" value="KAE9173250.1"/>
    <property type="molecule type" value="Genomic_DNA"/>
</dbReference>
<evidence type="ECO:0000313" key="17">
    <source>
        <dbReference type="Proteomes" id="UP000441208"/>
    </source>
</evidence>
<dbReference type="EMBL" id="QXFX01005583">
    <property type="protein sequence ID" value="KAE9060403.1"/>
    <property type="molecule type" value="Genomic_DNA"/>
</dbReference>
<dbReference type="OrthoDB" id="10283883at2759"/>
<dbReference type="Proteomes" id="UP000460718">
    <property type="component" value="Unassembled WGS sequence"/>
</dbReference>
<dbReference type="EMBL" id="QXGA01001784">
    <property type="protein sequence ID" value="KAE9110412.1"/>
    <property type="molecule type" value="Genomic_DNA"/>
</dbReference>
<dbReference type="Proteomes" id="UP000437068">
    <property type="component" value="Unassembled WGS sequence"/>
</dbReference>
<accession>A0A6A3S6W9</accession>
<dbReference type="EMBL" id="QXGF01001554">
    <property type="protein sequence ID" value="KAE8929229.1"/>
    <property type="molecule type" value="Genomic_DNA"/>
</dbReference>
<evidence type="ECO:0000313" key="9">
    <source>
        <dbReference type="EMBL" id="KAE9203432.1"/>
    </source>
</evidence>
<evidence type="ECO:0000313" key="8">
    <source>
        <dbReference type="EMBL" id="KAE9189348.1"/>
    </source>
</evidence>
<feature type="region of interest" description="Disordered" evidence="1">
    <location>
        <begin position="1"/>
        <end position="40"/>
    </location>
</feature>
<evidence type="ECO:0000313" key="6">
    <source>
        <dbReference type="EMBL" id="KAE9110412.1"/>
    </source>
</evidence>
<evidence type="ECO:0000313" key="7">
    <source>
        <dbReference type="EMBL" id="KAE9173250.1"/>
    </source>
</evidence>
<keyword evidence="13" id="KW-1185">Reference proteome</keyword>
<evidence type="ECO:0000313" key="14">
    <source>
        <dbReference type="Proteomes" id="UP000437068"/>
    </source>
</evidence>
<dbReference type="Proteomes" id="UP000488956">
    <property type="component" value="Unassembled WGS sequence"/>
</dbReference>
<gene>
    <name evidence="11" type="ORF">PF001_g19130</name>
    <name evidence="9" type="ORF">PF002_g20928</name>
    <name evidence="7" type="ORF">PF004_g27031</name>
    <name evidence="8" type="ORF">PF005_g19674</name>
    <name evidence="6" type="ORF">PF006_g20451</name>
    <name evidence="5" type="ORF">PF007_g19744</name>
    <name evidence="10" type="ORF">PF008_g29087</name>
    <name evidence="2" type="ORF">PF009_g20653</name>
    <name evidence="4" type="ORF">PF010_g30230</name>
    <name evidence="3" type="ORF">PF011_g31411</name>
</gene>
<dbReference type="Proteomes" id="UP000433483">
    <property type="component" value="Unassembled WGS sequence"/>
</dbReference>
<dbReference type="Proteomes" id="UP000440367">
    <property type="component" value="Unassembled WGS sequence"/>
</dbReference>
<name>A0A6A3S6W9_9STRA</name>
<dbReference type="Proteomes" id="UP000476176">
    <property type="component" value="Unassembled WGS sequence"/>
</dbReference>
<organism evidence="6 16">
    <name type="scientific">Phytophthora fragariae</name>
    <dbReference type="NCBI Taxonomy" id="53985"/>
    <lineage>
        <taxon>Eukaryota</taxon>
        <taxon>Sar</taxon>
        <taxon>Stramenopiles</taxon>
        <taxon>Oomycota</taxon>
        <taxon>Peronosporomycetes</taxon>
        <taxon>Peronosporales</taxon>
        <taxon>Peronosporaceae</taxon>
        <taxon>Phytophthora</taxon>
    </lineage>
</organism>
<reference evidence="12 13" key="1">
    <citation type="submission" date="2018-08" db="EMBL/GenBank/DDBJ databases">
        <title>Genomic investigation of the strawberry pathogen Phytophthora fragariae indicates pathogenicity is determined by transcriptional variation in three key races.</title>
        <authorList>
            <person name="Adams T.M."/>
            <person name="Armitage A.D."/>
            <person name="Sobczyk M.K."/>
            <person name="Bates H.J."/>
            <person name="Dunwell J.M."/>
            <person name="Nellist C.F."/>
            <person name="Harrison R.J."/>
        </authorList>
    </citation>
    <scope>NUCLEOTIDE SEQUENCE [LARGE SCALE GENOMIC DNA]</scope>
    <source>
        <strain evidence="11 14">A4</strain>
        <strain evidence="9 15">BC-1</strain>
        <strain evidence="7 19">BC-23</strain>
        <strain evidence="8 13">NOV-27</strain>
        <strain evidence="6 16">NOV-5</strain>
        <strain evidence="5 17">NOV-71</strain>
        <strain evidence="10 20">NOV-77</strain>
        <strain evidence="2 12">NOV-9</strain>
        <strain evidence="4 21">ONT-3</strain>
        <strain evidence="3 18">SCRP245</strain>
    </source>
</reference>
<evidence type="ECO:0000313" key="3">
    <source>
        <dbReference type="EMBL" id="KAE8956632.1"/>
    </source>
</evidence>
<dbReference type="AlphaFoldDB" id="A0A6A3S6W9"/>
<dbReference type="EMBL" id="QXGE01001524">
    <property type="protein sequence ID" value="KAE9291502.1"/>
    <property type="molecule type" value="Genomic_DNA"/>
</dbReference>
<evidence type="ECO:0000313" key="15">
    <source>
        <dbReference type="Proteomes" id="UP000440367"/>
    </source>
</evidence>
<sequence>MPKCGDNGMHKYDNHEMVDDGNQALVEYGDQSGGTTDNLTTSAATVRPSMATAAEIASELI</sequence>
<evidence type="ECO:0000256" key="1">
    <source>
        <dbReference type="SAM" id="MobiDB-lite"/>
    </source>
</evidence>
<evidence type="ECO:0000313" key="5">
    <source>
        <dbReference type="EMBL" id="KAE9089039.1"/>
    </source>
</evidence>
<evidence type="ECO:0000313" key="2">
    <source>
        <dbReference type="EMBL" id="KAE8929229.1"/>
    </source>
</evidence>
<comment type="caution">
    <text evidence="6">The sequence shown here is derived from an EMBL/GenBank/DDBJ whole genome shotgun (WGS) entry which is preliminary data.</text>
</comment>
<dbReference type="EMBL" id="QXFW01007692">
    <property type="protein sequence ID" value="KAE8956632.1"/>
    <property type="molecule type" value="Genomic_DNA"/>
</dbReference>
<evidence type="ECO:0000313" key="20">
    <source>
        <dbReference type="Proteomes" id="UP000486351"/>
    </source>
</evidence>
<evidence type="ECO:0000313" key="4">
    <source>
        <dbReference type="EMBL" id="KAE9060403.1"/>
    </source>
</evidence>
<dbReference type="Proteomes" id="UP000429523">
    <property type="component" value="Unassembled WGS sequence"/>
</dbReference>
<evidence type="ECO:0000313" key="21">
    <source>
        <dbReference type="Proteomes" id="UP000488956"/>
    </source>
</evidence>
<evidence type="ECO:0000313" key="18">
    <source>
        <dbReference type="Proteomes" id="UP000460718"/>
    </source>
</evidence>
<dbReference type="EMBL" id="QXFY01004597">
    <property type="protein sequence ID" value="KAE9276476.1"/>
    <property type="molecule type" value="Genomic_DNA"/>
</dbReference>
<evidence type="ECO:0000313" key="11">
    <source>
        <dbReference type="EMBL" id="KAE9291502.1"/>
    </source>
</evidence>
<evidence type="ECO:0000313" key="16">
    <source>
        <dbReference type="Proteomes" id="UP000440732"/>
    </source>
</evidence>
<protein>
    <submittedName>
        <fullName evidence="6">Uncharacterized protein</fullName>
    </submittedName>
</protein>
<evidence type="ECO:0000313" key="19">
    <source>
        <dbReference type="Proteomes" id="UP000476176"/>
    </source>
</evidence>
<dbReference type="EMBL" id="QXGD01001567">
    <property type="protein sequence ID" value="KAE9203432.1"/>
    <property type="molecule type" value="Genomic_DNA"/>
</dbReference>
<dbReference type="EMBL" id="QXGB01001526">
    <property type="protein sequence ID" value="KAE9189348.1"/>
    <property type="molecule type" value="Genomic_DNA"/>
</dbReference>
<dbReference type="Proteomes" id="UP000486351">
    <property type="component" value="Unassembled WGS sequence"/>
</dbReference>